<dbReference type="Pfam" id="PF01753">
    <property type="entry name" value="zf-MYND"/>
    <property type="match status" value="1"/>
</dbReference>
<evidence type="ECO:0000256" key="1">
    <source>
        <dbReference type="ARBA" id="ARBA00022723"/>
    </source>
</evidence>
<dbReference type="Gene3D" id="2.170.270.10">
    <property type="entry name" value="SET domain"/>
    <property type="match status" value="1"/>
</dbReference>
<dbReference type="STRING" id="199890.A0A182P4Z7"/>
<dbReference type="PROSITE" id="PS01360">
    <property type="entry name" value="ZF_MYND_1"/>
    <property type="match status" value="1"/>
</dbReference>
<dbReference type="Gene3D" id="6.10.140.2220">
    <property type="match status" value="1"/>
</dbReference>
<keyword evidence="7" id="KW-1185">Reference proteome</keyword>
<dbReference type="InterPro" id="IPR011990">
    <property type="entry name" value="TPR-like_helical_dom_sf"/>
</dbReference>
<reference evidence="7" key="1">
    <citation type="submission" date="2013-03" db="EMBL/GenBank/DDBJ databases">
        <title>The Genome Sequence of Anopheles epiroticus epiroticus2.</title>
        <authorList>
            <consortium name="The Broad Institute Genomics Platform"/>
            <person name="Neafsey D.E."/>
            <person name="Howell P."/>
            <person name="Walker B."/>
            <person name="Young S.K."/>
            <person name="Zeng Q."/>
            <person name="Gargeya S."/>
            <person name="Fitzgerald M."/>
            <person name="Haas B."/>
            <person name="Abouelleil A."/>
            <person name="Allen A.W."/>
            <person name="Alvarado L."/>
            <person name="Arachchi H.M."/>
            <person name="Berlin A.M."/>
            <person name="Chapman S.B."/>
            <person name="Gainer-Dewar J."/>
            <person name="Goldberg J."/>
            <person name="Griggs A."/>
            <person name="Gujja S."/>
            <person name="Hansen M."/>
            <person name="Howarth C."/>
            <person name="Imamovic A."/>
            <person name="Ireland A."/>
            <person name="Larimer J."/>
            <person name="McCowan C."/>
            <person name="Murphy C."/>
            <person name="Pearson M."/>
            <person name="Poon T.W."/>
            <person name="Priest M."/>
            <person name="Roberts A."/>
            <person name="Saif S."/>
            <person name="Shea T."/>
            <person name="Sisk P."/>
            <person name="Sykes S."/>
            <person name="Wortman J."/>
            <person name="Nusbaum C."/>
            <person name="Birren B."/>
        </authorList>
    </citation>
    <scope>NUCLEOTIDE SEQUENCE [LARGE SCALE GENOMIC DNA]</scope>
    <source>
        <strain evidence="7">Epiroticus2</strain>
    </source>
</reference>
<evidence type="ECO:0000256" key="4">
    <source>
        <dbReference type="PROSITE-ProRule" id="PRU00134"/>
    </source>
</evidence>
<accession>A0A182P4Z7</accession>
<evidence type="ECO:0000256" key="2">
    <source>
        <dbReference type="ARBA" id="ARBA00022771"/>
    </source>
</evidence>
<keyword evidence="2 4" id="KW-0863">Zinc-finger</keyword>
<dbReference type="InterPro" id="IPR002893">
    <property type="entry name" value="Znf_MYND"/>
</dbReference>
<dbReference type="AlphaFoldDB" id="A0A182P4Z7"/>
<dbReference type="InterPro" id="IPR046341">
    <property type="entry name" value="SET_dom_sf"/>
</dbReference>
<keyword evidence="1" id="KW-0479">Metal-binding</keyword>
<dbReference type="Gene3D" id="1.25.40.10">
    <property type="entry name" value="Tetratricopeptide repeat domain"/>
    <property type="match status" value="1"/>
</dbReference>
<dbReference type="PROSITE" id="PS50865">
    <property type="entry name" value="ZF_MYND_2"/>
    <property type="match status" value="1"/>
</dbReference>
<evidence type="ECO:0000256" key="3">
    <source>
        <dbReference type="ARBA" id="ARBA00022833"/>
    </source>
</evidence>
<evidence type="ECO:0000313" key="7">
    <source>
        <dbReference type="Proteomes" id="UP000075885"/>
    </source>
</evidence>
<protein>
    <submittedName>
        <fullName evidence="6">MYND-type domain-containing protein</fullName>
    </submittedName>
</protein>
<sequence length="320" mass="36457">MLRPEVVERLDCPIVGLATSWSIGRKGVPLDNLEAVRTLFERKFWPFPKGKIRKSNSRASSLRELGNATYKKAPNEPGKALELYNQSICMAEEGSTDLGLAYANRSAVYFNRKLYRECLDNIALARNHNYPSQMMSKLVEREKRAKQFLENDVDNSSPSESSTTTKNSTIKSFLALSEDRRCLITTRYMEAGEKVLLEKPFVLVVEPELAYQRCDYCAATKKHSLIPCKGCTAVMYCNEECQAQAFQRYHQFECEIVDDLHLLFRGPKATRMFHVILRLFWQAILLLLEDPKKFLKCVAPAERESPRDSSGGECFALVAT</sequence>
<dbReference type="SUPFAM" id="SSF144232">
    <property type="entry name" value="HIT/MYND zinc finger-like"/>
    <property type="match status" value="1"/>
</dbReference>
<dbReference type="SUPFAM" id="SSF48452">
    <property type="entry name" value="TPR-like"/>
    <property type="match status" value="1"/>
</dbReference>
<dbReference type="EnsemblMetazoa" id="AEPI001984-RA">
    <property type="protein sequence ID" value="AEPI001984-PA"/>
    <property type="gene ID" value="AEPI001984"/>
</dbReference>
<dbReference type="Proteomes" id="UP000075885">
    <property type="component" value="Unassembled WGS sequence"/>
</dbReference>
<evidence type="ECO:0000259" key="5">
    <source>
        <dbReference type="PROSITE" id="PS50865"/>
    </source>
</evidence>
<reference evidence="6" key="2">
    <citation type="submission" date="2020-05" db="UniProtKB">
        <authorList>
            <consortium name="EnsemblMetazoa"/>
        </authorList>
    </citation>
    <scope>IDENTIFICATION</scope>
    <source>
        <strain evidence="6">Epiroticus2</strain>
    </source>
</reference>
<evidence type="ECO:0000313" key="6">
    <source>
        <dbReference type="EnsemblMetazoa" id="AEPI001984-PA"/>
    </source>
</evidence>
<dbReference type="PANTHER" id="PTHR47111:SF1">
    <property type="entry name" value="SET AND MYND DOMAIN-CONTAINING PROTEIN 4"/>
    <property type="match status" value="1"/>
</dbReference>
<name>A0A182P4Z7_9DIPT</name>
<proteinExistence type="predicted"/>
<keyword evidence="3" id="KW-0862">Zinc</keyword>
<feature type="domain" description="MYND-type" evidence="5">
    <location>
        <begin position="214"/>
        <end position="254"/>
    </location>
</feature>
<dbReference type="PANTHER" id="PTHR47111">
    <property type="entry name" value="BCDNA.LD29892"/>
    <property type="match status" value="1"/>
</dbReference>
<organism evidence="6 7">
    <name type="scientific">Anopheles epiroticus</name>
    <dbReference type="NCBI Taxonomy" id="199890"/>
    <lineage>
        <taxon>Eukaryota</taxon>
        <taxon>Metazoa</taxon>
        <taxon>Ecdysozoa</taxon>
        <taxon>Arthropoda</taxon>
        <taxon>Hexapoda</taxon>
        <taxon>Insecta</taxon>
        <taxon>Pterygota</taxon>
        <taxon>Neoptera</taxon>
        <taxon>Endopterygota</taxon>
        <taxon>Diptera</taxon>
        <taxon>Nematocera</taxon>
        <taxon>Culicoidea</taxon>
        <taxon>Culicidae</taxon>
        <taxon>Anophelinae</taxon>
        <taxon>Anopheles</taxon>
    </lineage>
</organism>
<dbReference type="Gene3D" id="1.10.220.160">
    <property type="match status" value="1"/>
</dbReference>
<dbReference type="VEuPathDB" id="VectorBase:AEPI001984"/>
<dbReference type="GO" id="GO:0008270">
    <property type="term" value="F:zinc ion binding"/>
    <property type="evidence" value="ECO:0007669"/>
    <property type="project" value="UniProtKB-KW"/>
</dbReference>